<evidence type="ECO:0000313" key="4">
    <source>
        <dbReference type="EMBL" id="MFD0868571.1"/>
    </source>
</evidence>
<dbReference type="Pfam" id="PF00072">
    <property type="entry name" value="Response_reg"/>
    <property type="match status" value="1"/>
</dbReference>
<dbReference type="RefSeq" id="WP_186328175.1">
    <property type="nucleotide sequence ID" value="NZ_JBHTIU010000016.1"/>
</dbReference>
<dbReference type="PANTHER" id="PTHR44591">
    <property type="entry name" value="STRESS RESPONSE REGULATOR PROTEIN 1"/>
    <property type="match status" value="1"/>
</dbReference>
<comment type="caution">
    <text evidence="4">The sequence shown here is derived from an EMBL/GenBank/DDBJ whole genome shotgun (WGS) entry which is preliminary data.</text>
</comment>
<evidence type="ECO:0000256" key="1">
    <source>
        <dbReference type="ARBA" id="ARBA00022553"/>
    </source>
</evidence>
<evidence type="ECO:0000259" key="3">
    <source>
        <dbReference type="PROSITE" id="PS50110"/>
    </source>
</evidence>
<evidence type="ECO:0000256" key="2">
    <source>
        <dbReference type="PROSITE-ProRule" id="PRU00169"/>
    </source>
</evidence>
<dbReference type="PANTHER" id="PTHR44591:SF3">
    <property type="entry name" value="RESPONSE REGULATORY DOMAIN-CONTAINING PROTEIN"/>
    <property type="match status" value="1"/>
</dbReference>
<feature type="modified residue" description="4-aspartylphosphate" evidence="2">
    <location>
        <position position="54"/>
    </location>
</feature>
<dbReference type="InterPro" id="IPR050595">
    <property type="entry name" value="Bact_response_regulator"/>
</dbReference>
<dbReference type="Proteomes" id="UP001597120">
    <property type="component" value="Unassembled WGS sequence"/>
</dbReference>
<protein>
    <submittedName>
        <fullName evidence="4">Response regulator</fullName>
    </submittedName>
</protein>
<dbReference type="Gene3D" id="3.40.50.2300">
    <property type="match status" value="1"/>
</dbReference>
<keyword evidence="5" id="KW-1185">Reference proteome</keyword>
<dbReference type="SUPFAM" id="SSF52172">
    <property type="entry name" value="CheY-like"/>
    <property type="match status" value="1"/>
</dbReference>
<gene>
    <name evidence="4" type="ORF">ACFQ03_05375</name>
</gene>
<evidence type="ECO:0000313" key="5">
    <source>
        <dbReference type="Proteomes" id="UP001597120"/>
    </source>
</evidence>
<sequence>MNDKHTILIVDDSPSNILLLQAILGEEYEVLYSTRGEKGLEMAQELQPDLILLDVMMPDMDGYAVCKQLKENPLTVAIPVIFITVLDHEEDEGNGLQAGAIDYITKPFNTTNIMMKIRNHLTFKDLIRHRRIN</sequence>
<name>A0ABW3D6G2_9BACL</name>
<dbReference type="SMART" id="SM00448">
    <property type="entry name" value="REC"/>
    <property type="match status" value="1"/>
</dbReference>
<dbReference type="PROSITE" id="PS50110">
    <property type="entry name" value="RESPONSE_REGULATORY"/>
    <property type="match status" value="1"/>
</dbReference>
<dbReference type="InterPro" id="IPR001789">
    <property type="entry name" value="Sig_transdc_resp-reg_receiver"/>
</dbReference>
<dbReference type="EMBL" id="JBHTIU010000016">
    <property type="protein sequence ID" value="MFD0868571.1"/>
    <property type="molecule type" value="Genomic_DNA"/>
</dbReference>
<accession>A0ABW3D6G2</accession>
<proteinExistence type="predicted"/>
<dbReference type="InterPro" id="IPR011006">
    <property type="entry name" value="CheY-like_superfamily"/>
</dbReference>
<organism evidence="4 5">
    <name type="scientific">Paenibacillus residui</name>
    <dbReference type="NCBI Taxonomy" id="629724"/>
    <lineage>
        <taxon>Bacteria</taxon>
        <taxon>Bacillati</taxon>
        <taxon>Bacillota</taxon>
        <taxon>Bacilli</taxon>
        <taxon>Bacillales</taxon>
        <taxon>Paenibacillaceae</taxon>
        <taxon>Paenibacillus</taxon>
    </lineage>
</organism>
<feature type="domain" description="Response regulatory" evidence="3">
    <location>
        <begin position="6"/>
        <end position="121"/>
    </location>
</feature>
<reference evidence="5" key="1">
    <citation type="journal article" date="2019" name="Int. J. Syst. Evol. Microbiol.">
        <title>The Global Catalogue of Microorganisms (GCM) 10K type strain sequencing project: providing services to taxonomists for standard genome sequencing and annotation.</title>
        <authorList>
            <consortium name="The Broad Institute Genomics Platform"/>
            <consortium name="The Broad Institute Genome Sequencing Center for Infectious Disease"/>
            <person name="Wu L."/>
            <person name="Ma J."/>
        </authorList>
    </citation>
    <scope>NUCLEOTIDE SEQUENCE [LARGE SCALE GENOMIC DNA]</scope>
    <source>
        <strain evidence="5">CCUG 57263</strain>
    </source>
</reference>
<keyword evidence="1 2" id="KW-0597">Phosphoprotein</keyword>